<feature type="domain" description="PKD/REJ-like" evidence="6">
    <location>
        <begin position="1000"/>
        <end position="1160"/>
    </location>
</feature>
<dbReference type="OrthoDB" id="10039908at2759"/>
<organism evidence="7 8">
    <name type="scientific">Pomacea canaliculata</name>
    <name type="common">Golden apple snail</name>
    <dbReference type="NCBI Taxonomy" id="400727"/>
    <lineage>
        <taxon>Eukaryota</taxon>
        <taxon>Metazoa</taxon>
        <taxon>Spiralia</taxon>
        <taxon>Lophotrochozoa</taxon>
        <taxon>Mollusca</taxon>
        <taxon>Gastropoda</taxon>
        <taxon>Caenogastropoda</taxon>
        <taxon>Architaenioglossa</taxon>
        <taxon>Ampullarioidea</taxon>
        <taxon>Ampullariidae</taxon>
        <taxon>Pomacea</taxon>
    </lineage>
</organism>
<evidence type="ECO:0000313" key="7">
    <source>
        <dbReference type="EMBL" id="PVD28962.1"/>
    </source>
</evidence>
<protein>
    <recommendedName>
        <fullName evidence="6">PKD/REJ-like domain-containing protein</fullName>
    </recommendedName>
</protein>
<evidence type="ECO:0000259" key="6">
    <source>
        <dbReference type="Pfam" id="PF02010"/>
    </source>
</evidence>
<keyword evidence="5" id="KW-0472">Membrane</keyword>
<dbReference type="AlphaFoldDB" id="A0A2T7P6A5"/>
<proteinExistence type="predicted"/>
<reference evidence="7 8" key="1">
    <citation type="submission" date="2018-04" db="EMBL/GenBank/DDBJ databases">
        <title>The genome of golden apple snail Pomacea canaliculata provides insight into stress tolerance and invasive adaptation.</title>
        <authorList>
            <person name="Liu C."/>
            <person name="Liu B."/>
            <person name="Ren Y."/>
            <person name="Zhang Y."/>
            <person name="Wang H."/>
            <person name="Li S."/>
            <person name="Jiang F."/>
            <person name="Yin L."/>
            <person name="Zhang G."/>
            <person name="Qian W."/>
            <person name="Fan W."/>
        </authorList>
    </citation>
    <scope>NUCLEOTIDE SEQUENCE [LARGE SCALE GENOMIC DNA]</scope>
    <source>
        <strain evidence="7">SZHN2017</strain>
        <tissue evidence="7">Muscle</tissue>
    </source>
</reference>
<name>A0A2T7P6A5_POMCA</name>
<keyword evidence="2" id="KW-0812">Transmembrane</keyword>
<evidence type="ECO:0000256" key="4">
    <source>
        <dbReference type="ARBA" id="ARBA00022989"/>
    </source>
</evidence>
<evidence type="ECO:0000256" key="2">
    <source>
        <dbReference type="ARBA" id="ARBA00022692"/>
    </source>
</evidence>
<keyword evidence="4" id="KW-1133">Transmembrane helix</keyword>
<dbReference type="GO" id="GO:0006816">
    <property type="term" value="P:calcium ion transport"/>
    <property type="evidence" value="ECO:0007669"/>
    <property type="project" value="TreeGrafter"/>
</dbReference>
<dbReference type="SUPFAM" id="SSF49299">
    <property type="entry name" value="PKD domain"/>
    <property type="match status" value="2"/>
</dbReference>
<evidence type="ECO:0000256" key="1">
    <source>
        <dbReference type="ARBA" id="ARBA00004370"/>
    </source>
</evidence>
<dbReference type="InterPro" id="IPR035986">
    <property type="entry name" value="PKD_dom_sf"/>
</dbReference>
<comment type="subcellular location">
    <subcellularLocation>
        <location evidence="1">Membrane</location>
    </subcellularLocation>
</comment>
<dbReference type="Pfam" id="PF02010">
    <property type="entry name" value="REJ"/>
    <property type="match status" value="1"/>
</dbReference>
<gene>
    <name evidence="7" type="ORF">C0Q70_11558</name>
</gene>
<dbReference type="GO" id="GO:0005261">
    <property type="term" value="F:monoatomic cation channel activity"/>
    <property type="evidence" value="ECO:0007669"/>
    <property type="project" value="TreeGrafter"/>
</dbReference>
<dbReference type="Proteomes" id="UP000245119">
    <property type="component" value="Linkage Group LG6"/>
</dbReference>
<dbReference type="PANTHER" id="PTHR46730:SF1">
    <property type="entry name" value="PLAT DOMAIN-CONTAINING PROTEIN"/>
    <property type="match status" value="1"/>
</dbReference>
<dbReference type="EMBL" id="PZQS01000006">
    <property type="protein sequence ID" value="PVD28962.1"/>
    <property type="molecule type" value="Genomic_DNA"/>
</dbReference>
<evidence type="ECO:0000313" key="8">
    <source>
        <dbReference type="Proteomes" id="UP000245119"/>
    </source>
</evidence>
<comment type="caution">
    <text evidence="7">The sequence shown here is derived from an EMBL/GenBank/DDBJ whole genome shotgun (WGS) entry which is preliminary data.</text>
</comment>
<keyword evidence="3" id="KW-0677">Repeat</keyword>
<evidence type="ECO:0000256" key="3">
    <source>
        <dbReference type="ARBA" id="ARBA00022737"/>
    </source>
</evidence>
<dbReference type="PANTHER" id="PTHR46730">
    <property type="entry name" value="POLYCYSTIN-1"/>
    <property type="match status" value="1"/>
</dbReference>
<evidence type="ECO:0000256" key="5">
    <source>
        <dbReference type="ARBA" id="ARBA00023136"/>
    </source>
</evidence>
<keyword evidence="8" id="KW-1185">Reference proteome</keyword>
<dbReference type="GO" id="GO:0005886">
    <property type="term" value="C:plasma membrane"/>
    <property type="evidence" value="ECO:0007669"/>
    <property type="project" value="TreeGrafter"/>
</dbReference>
<accession>A0A2T7P6A5</accession>
<dbReference type="InterPro" id="IPR002859">
    <property type="entry name" value="PKD/REJ-like"/>
</dbReference>
<sequence length="1200" mass="134530">MYLIKETVNVTVYNEEPITGLRLDHSNSFYDNEPDNVVKLGFTYPNVWTNPGTYTVYLNVSNRVSANYTQANVTVFHPLNGFTLFTSDTILQTLEELVLRLTMASDTKEPMGKITFNLTWGDGAAEFNILNISADKKAFNFEVKVWNKLNVTLKISPAAGKPGDNFTLTFVNPPNVGFQYIITSNGDLLFSNNQSALYANVSPPVPTYNVSFENVGVYVISLNAFNLFYSVNTSYTVYVEIPLTGLQLSHGNRFYDKVNDTTKLTATFATGTALTEQWIFDDKVYIQQFCARDWGWRLEEDFFFDKLVCPSVELATTEATWDMSASVGATLRKQTFTPVLWLQVPNNANTLGFTYPHVWKNPGAFLVYLNVSNRISANYTQANVTVFHPLNGFTLFTSDTILQTLEELVLRLTMASDTKEPMGKITFNLTWGDGAAEFNILNISAGDSLVFRHTYVVQGNKTGSLELVSPSDNKAFPFAVMVWNKLNVTLNISPTAGKRGDSFTLTFVNPPNVGFQYIINCSGGHLFSNNQSALYANFSPPVPPYTVSFKNLGVYVINLYTFNPLYSFNTSYTIIVENPLRPDDLTLLPAQTIIPVPDGNITFTVTTINLTTAFCIWDFDHNDTTSPVYMNISESFPVEKLHTFYSARTYLVSFHCWNNISQVTEFSNVTTRNWNMTNFILSYKNVQIIDGQVPQAAVIFSLSLLDTQRPPLGLKAVFDFGDGSPIQNIDFQNWDRSHTYPSRNVYNGTLMLSHPDKGNIYLNLNMRVGTFQLVGESLGGLVMSDTFRFNVSVPRNFSGSATVYFGDGSFTSKCEKVDTVWIFSHIYQRVGYYQASLTGYGPVVSNTSSPTFTENVTFPGTLEVEGSVKDLTLEVFPRVIHHPPGNVTALVWLYSPHRIMHLNCTFNWNEIMDETFITLTGPMESNTVVTYQYNYITLGSKVVTLECSNAYSHNIAQVEVFVNNDCFSPDPIFDRQYSKQAKPMIVLNSEPAKLVTRTVIKCTDIKPNFTWAIKIVNNDSMLAYKYPDLDYLTWERGQLEPDLYRFSLNISFGREHDFCWLSEMIYVRVERAPLVVDIQGGKVRKTGDRHAIVDARTGSYDRVMGYGNNNGLAFTWSCRAYNSTSVQELLSLESAAPSGLSIPCDSISTEIEAGKRQLNISDDVQSMGFLFEVAVSYGGLASNATAYVQFIRGSLNAEIV</sequence>